<dbReference type="PANTHER" id="PTHR35163">
    <property type="entry name" value="OS02G0467300 PROTEIN"/>
    <property type="match status" value="1"/>
</dbReference>
<dbReference type="AlphaFoldDB" id="A0AAD8SY40"/>
<dbReference type="PANTHER" id="PTHR35163:SF14">
    <property type="entry name" value="FACTOR OF DNA METHYLATION 1-5_IDN2 DOMAIN-CONTAINING PROTEIN"/>
    <property type="match status" value="1"/>
</dbReference>
<keyword evidence="1" id="KW-0175">Coiled coil</keyword>
<gene>
    <name evidence="2" type="ORF">QYE76_053919</name>
</gene>
<feature type="coiled-coil region" evidence="1">
    <location>
        <begin position="153"/>
        <end position="215"/>
    </location>
</feature>
<reference evidence="2" key="1">
    <citation type="submission" date="2023-07" db="EMBL/GenBank/DDBJ databases">
        <title>A chromosome-level genome assembly of Lolium multiflorum.</title>
        <authorList>
            <person name="Chen Y."/>
            <person name="Copetti D."/>
            <person name="Kolliker R."/>
            <person name="Studer B."/>
        </authorList>
    </citation>
    <scope>NUCLEOTIDE SEQUENCE</scope>
    <source>
        <strain evidence="2">02402/16</strain>
        <tissue evidence="2">Leaf</tissue>
    </source>
</reference>
<comment type="caution">
    <text evidence="2">The sequence shown here is derived from an EMBL/GenBank/DDBJ whole genome shotgun (WGS) entry which is preliminary data.</text>
</comment>
<dbReference type="Proteomes" id="UP001231189">
    <property type="component" value="Unassembled WGS sequence"/>
</dbReference>
<accession>A0AAD8SY40</accession>
<proteinExistence type="predicted"/>
<keyword evidence="3" id="KW-1185">Reference proteome</keyword>
<evidence type="ECO:0000256" key="1">
    <source>
        <dbReference type="SAM" id="Coils"/>
    </source>
</evidence>
<protein>
    <recommendedName>
        <fullName evidence="4">Zinc finger GRF-type domain-containing protein</fullName>
    </recommendedName>
</protein>
<evidence type="ECO:0008006" key="4">
    <source>
        <dbReference type="Google" id="ProtNLM"/>
    </source>
</evidence>
<name>A0AAD8SY40_LOLMU</name>
<evidence type="ECO:0000313" key="3">
    <source>
        <dbReference type="Proteomes" id="UP001231189"/>
    </source>
</evidence>
<organism evidence="2 3">
    <name type="scientific">Lolium multiflorum</name>
    <name type="common">Italian ryegrass</name>
    <name type="synonym">Lolium perenne subsp. multiflorum</name>
    <dbReference type="NCBI Taxonomy" id="4521"/>
    <lineage>
        <taxon>Eukaryota</taxon>
        <taxon>Viridiplantae</taxon>
        <taxon>Streptophyta</taxon>
        <taxon>Embryophyta</taxon>
        <taxon>Tracheophyta</taxon>
        <taxon>Spermatophyta</taxon>
        <taxon>Magnoliopsida</taxon>
        <taxon>Liliopsida</taxon>
        <taxon>Poales</taxon>
        <taxon>Poaceae</taxon>
        <taxon>BOP clade</taxon>
        <taxon>Pooideae</taxon>
        <taxon>Poodae</taxon>
        <taxon>Poeae</taxon>
        <taxon>Poeae Chloroplast Group 2 (Poeae type)</taxon>
        <taxon>Loliodinae</taxon>
        <taxon>Loliinae</taxon>
        <taxon>Lolium</taxon>
    </lineage>
</organism>
<dbReference type="EMBL" id="JAUUTY010000003">
    <property type="protein sequence ID" value="KAK1665760.1"/>
    <property type="molecule type" value="Genomic_DNA"/>
</dbReference>
<sequence length="243" mass="28199">MVSWGDGEESSDYESSDSDNDALNTIYDSEYCGSDDGLPAARCKCRKVAGRFVAFEGWQTGRRFLGCDVQDGRRCDYVKWIDGEWPMNLKKALGKLWEMHGAQKHGRTSDALDHFEQKFKLHDEISKLHKDLKMAQDELKTVIGEKQMTLALKAKAEQALIDARAELDQKKLIDAHHSNMHKVLRIRAEKERDQMKQERDLMKKERDEVKADKRKLEFIIGDFLKQKEEHRSKMKKIIQIASE</sequence>
<evidence type="ECO:0000313" key="2">
    <source>
        <dbReference type="EMBL" id="KAK1665760.1"/>
    </source>
</evidence>